<reference evidence="1" key="1">
    <citation type="submission" date="2014-09" db="EMBL/GenBank/DDBJ databases">
        <authorList>
            <person name="Magalhaes I.L.F."/>
            <person name="Oliveira U."/>
            <person name="Santos F.R."/>
            <person name="Vidigal T.H.D.A."/>
            <person name="Brescovit A.D."/>
            <person name="Santos A.J."/>
        </authorList>
    </citation>
    <scope>NUCLEOTIDE SEQUENCE</scope>
    <source>
        <tissue evidence="1">Shoot tissue taken approximately 20 cm above the soil surface</tissue>
    </source>
</reference>
<reference evidence="1" key="2">
    <citation type="journal article" date="2015" name="Data Brief">
        <title>Shoot transcriptome of the giant reed, Arundo donax.</title>
        <authorList>
            <person name="Barrero R.A."/>
            <person name="Guerrero F.D."/>
            <person name="Moolhuijzen P."/>
            <person name="Goolsby J.A."/>
            <person name="Tidwell J."/>
            <person name="Bellgard S.E."/>
            <person name="Bellgard M.I."/>
        </authorList>
    </citation>
    <scope>NUCLEOTIDE SEQUENCE</scope>
    <source>
        <tissue evidence="1">Shoot tissue taken approximately 20 cm above the soil surface</tissue>
    </source>
</reference>
<accession>A0A0A8Z8S8</accession>
<protein>
    <submittedName>
        <fullName evidence="1">Uncharacterized protein</fullName>
    </submittedName>
</protein>
<name>A0A0A8Z8S8_ARUDO</name>
<proteinExistence type="predicted"/>
<dbReference type="EMBL" id="GBRH01266618">
    <property type="protein sequence ID" value="JAD31277.1"/>
    <property type="molecule type" value="Transcribed_RNA"/>
</dbReference>
<dbReference type="AlphaFoldDB" id="A0A0A8Z8S8"/>
<organism evidence="1">
    <name type="scientific">Arundo donax</name>
    <name type="common">Giant reed</name>
    <name type="synonym">Donax arundinaceus</name>
    <dbReference type="NCBI Taxonomy" id="35708"/>
    <lineage>
        <taxon>Eukaryota</taxon>
        <taxon>Viridiplantae</taxon>
        <taxon>Streptophyta</taxon>
        <taxon>Embryophyta</taxon>
        <taxon>Tracheophyta</taxon>
        <taxon>Spermatophyta</taxon>
        <taxon>Magnoliopsida</taxon>
        <taxon>Liliopsida</taxon>
        <taxon>Poales</taxon>
        <taxon>Poaceae</taxon>
        <taxon>PACMAD clade</taxon>
        <taxon>Arundinoideae</taxon>
        <taxon>Arundineae</taxon>
        <taxon>Arundo</taxon>
    </lineage>
</organism>
<sequence>MFLIYIPTNDKTLAKHRIIRSCNFYP</sequence>
<evidence type="ECO:0000313" key="1">
    <source>
        <dbReference type="EMBL" id="JAD31277.1"/>
    </source>
</evidence>